<name>A0ABM7S5G3_9FLAO</name>
<gene>
    <name evidence="1" type="ORF">KK2020170_16600</name>
</gene>
<proteinExistence type="predicted"/>
<accession>A0ABM7S5G3</accession>
<dbReference type="Pfam" id="PF14076">
    <property type="entry name" value="DUF4258"/>
    <property type="match status" value="1"/>
</dbReference>
<reference evidence="1 2" key="1">
    <citation type="submission" date="2021-06" db="EMBL/GenBank/DDBJ databases">
        <title>Whole genome sequences of Flavobacterium sp. KK2020170 and assembly.</title>
        <authorList>
            <person name="Kitahara K."/>
            <person name="Miyoshi S."/>
            <person name="Uesaka K."/>
        </authorList>
    </citation>
    <scope>NUCLEOTIDE SEQUENCE [LARGE SCALE GENOMIC DNA]</scope>
    <source>
        <strain evidence="1 2">KK2020170</strain>
    </source>
</reference>
<dbReference type="EMBL" id="AP024749">
    <property type="protein sequence ID" value="BCY28792.1"/>
    <property type="molecule type" value="Genomic_DNA"/>
</dbReference>
<dbReference type="Proteomes" id="UP000825258">
    <property type="component" value="Chromosome"/>
</dbReference>
<evidence type="ECO:0000313" key="1">
    <source>
        <dbReference type="EMBL" id="BCY28792.1"/>
    </source>
</evidence>
<protein>
    <recommendedName>
        <fullName evidence="3">DUF4258 domain-containing protein</fullName>
    </recommendedName>
</protein>
<evidence type="ECO:0008006" key="3">
    <source>
        <dbReference type="Google" id="ProtNLM"/>
    </source>
</evidence>
<sequence>MQKVFKMKFKFRLAYYLFGLLLGLFFVIWFLGTKAESKGVEFCYLPNCRVLQDLRKKPLQISEEAKTTLNQDWVNLEDVKASLKYGDVDFSKSNEIFKKGKLYVIEGKTTQNEEITITMINYTDKVILEKVEKR</sequence>
<dbReference type="InterPro" id="IPR025354">
    <property type="entry name" value="DUF4258"/>
</dbReference>
<evidence type="ECO:0000313" key="2">
    <source>
        <dbReference type="Proteomes" id="UP000825258"/>
    </source>
</evidence>
<keyword evidence="2" id="KW-1185">Reference proteome</keyword>
<organism evidence="1 2">
    <name type="scientific">Flavobacterium okayamense</name>
    <dbReference type="NCBI Taxonomy" id="2830782"/>
    <lineage>
        <taxon>Bacteria</taxon>
        <taxon>Pseudomonadati</taxon>
        <taxon>Bacteroidota</taxon>
        <taxon>Flavobacteriia</taxon>
        <taxon>Flavobacteriales</taxon>
        <taxon>Flavobacteriaceae</taxon>
        <taxon>Flavobacterium</taxon>
    </lineage>
</organism>